<dbReference type="PANTHER" id="PTHR46035">
    <property type="entry name" value="TETRATRICOPEPTIDE REPEAT PROTEIN 4"/>
    <property type="match status" value="1"/>
</dbReference>
<dbReference type="SUPFAM" id="SSF48452">
    <property type="entry name" value="TPR-like"/>
    <property type="match status" value="1"/>
</dbReference>
<organism evidence="2 3">
    <name type="scientific">Pocillopora meandrina</name>
    <dbReference type="NCBI Taxonomy" id="46732"/>
    <lineage>
        <taxon>Eukaryota</taxon>
        <taxon>Metazoa</taxon>
        <taxon>Cnidaria</taxon>
        <taxon>Anthozoa</taxon>
        <taxon>Hexacorallia</taxon>
        <taxon>Scleractinia</taxon>
        <taxon>Astrocoeniina</taxon>
        <taxon>Pocilloporidae</taxon>
        <taxon>Pocillopora</taxon>
    </lineage>
</organism>
<dbReference type="AlphaFoldDB" id="A0AAU9XG73"/>
<reference evidence="2 3" key="1">
    <citation type="submission" date="2022-05" db="EMBL/GenBank/DDBJ databases">
        <authorList>
            <consortium name="Genoscope - CEA"/>
            <person name="William W."/>
        </authorList>
    </citation>
    <scope>NUCLEOTIDE SEQUENCE [LARGE SCALE GENOMIC DNA]</scope>
</reference>
<keyword evidence="3" id="KW-1185">Reference proteome</keyword>
<proteinExistence type="predicted"/>
<feature type="non-terminal residue" evidence="2">
    <location>
        <position position="126"/>
    </location>
</feature>
<dbReference type="EMBL" id="CALNXJ010000040">
    <property type="protein sequence ID" value="CAH3145223.1"/>
    <property type="molecule type" value="Genomic_DNA"/>
</dbReference>
<dbReference type="GO" id="GO:0030544">
    <property type="term" value="F:Hsp70 protein binding"/>
    <property type="evidence" value="ECO:0007669"/>
    <property type="project" value="TreeGrafter"/>
</dbReference>
<gene>
    <name evidence="2" type="ORF">PMEA_00022422</name>
</gene>
<dbReference type="InterPro" id="IPR011990">
    <property type="entry name" value="TPR-like_helical_dom_sf"/>
</dbReference>
<dbReference type="GO" id="GO:0005634">
    <property type="term" value="C:nucleus"/>
    <property type="evidence" value="ECO:0007669"/>
    <property type="project" value="TreeGrafter"/>
</dbReference>
<evidence type="ECO:0000256" key="1">
    <source>
        <dbReference type="SAM" id="MobiDB-lite"/>
    </source>
</evidence>
<dbReference type="GO" id="GO:0006457">
    <property type="term" value="P:protein folding"/>
    <property type="evidence" value="ECO:0007669"/>
    <property type="project" value="TreeGrafter"/>
</dbReference>
<protein>
    <submittedName>
        <fullName evidence="2">Uncharacterized protein</fullName>
    </submittedName>
</protein>
<dbReference type="GO" id="GO:0051879">
    <property type="term" value="F:Hsp90 protein binding"/>
    <property type="evidence" value="ECO:0007669"/>
    <property type="project" value="TreeGrafter"/>
</dbReference>
<accession>A0AAU9XG73</accession>
<evidence type="ECO:0000313" key="3">
    <source>
        <dbReference type="Proteomes" id="UP001159428"/>
    </source>
</evidence>
<evidence type="ECO:0000313" key="2">
    <source>
        <dbReference type="EMBL" id="CAH3145223.1"/>
    </source>
</evidence>
<feature type="region of interest" description="Disordered" evidence="1">
    <location>
        <begin position="31"/>
        <end position="54"/>
    </location>
</feature>
<feature type="compositionally biased region" description="Acidic residues" evidence="1">
    <location>
        <begin position="43"/>
        <end position="54"/>
    </location>
</feature>
<name>A0AAU9XG73_9CNID</name>
<dbReference type="Proteomes" id="UP001159428">
    <property type="component" value="Unassembled WGS sequence"/>
</dbReference>
<feature type="non-terminal residue" evidence="2">
    <location>
        <position position="1"/>
    </location>
</feature>
<dbReference type="Gene3D" id="1.25.40.10">
    <property type="entry name" value="Tetratricopeptide repeat domain"/>
    <property type="match status" value="1"/>
</dbReference>
<dbReference type="GO" id="GO:0005829">
    <property type="term" value="C:cytosol"/>
    <property type="evidence" value="ECO:0007669"/>
    <property type="project" value="TreeGrafter"/>
</dbReference>
<comment type="caution">
    <text evidence="2">The sequence shown here is derived from an EMBL/GenBank/DDBJ whole genome shotgun (WGS) entry which is preliminary data.</text>
</comment>
<dbReference type="PANTHER" id="PTHR46035:SF1">
    <property type="entry name" value="TETRATRICOPEPTIDE REPEAT PROTEIN 4"/>
    <property type="match status" value="1"/>
</dbReference>
<sequence>LVCILLLYRNRKGAVHPVRCKLPAIMAEGSSKALDDVTPPAEEKEEEEEEEEIVTLDFDDDTLTAIVEVYKNEGNEVCLKGDFLNASHFYTEGIKVKCGNKELKAKLYNNRATVHFKLGENYEDIN</sequence>